<dbReference type="InterPro" id="IPR002559">
    <property type="entry name" value="Transposase_11"/>
</dbReference>
<sequence length="590" mass="68693">MFLKKSVSNGKVFLSFVQGYRINGKVKHKTIEKIGYLDELKKIYDDPIAHFKSVAEERNLSAPTERTIEVAINQRLTDNTSSRKNLGYAIPKRIYSLLGINTFLQNKQKHLNIEYNLNSIFGLLIYNRFLFPSSKKKAFDKRDFFFESYDFSIDDLYRSLDYFARYSEHLQKHLHEKVCEIIGRDGKLGYYDVTNYYFEIPYNDADEYDDNGVLVKKGFRKKGPSKEHRPDPIVQMGLLMDSNGIPMAFNTFSGGESEKTSLLPIIRRVKKDYGMERIITVADRGLNTSDNTAFLAGINDDNSKGHDGYIYGQSVLSADKEFKAWVINPDGYIHTKETDKNGEEVIFIHKSRVYAKTIQLENQQGKRTLKMIIYQKQMAYYSEKYAEKQKKERALVLAKAKDLIANPGKYTRATSIGAAGYIKNIKFVKETGEIPDGIKLSLNLEKITEEEKYDGYYSIVTSEKNLSDREIRDIYKGLWEIEESFKIIKSEFRARPVYLRTETHINAHFLICFVSLLILRILEYKLDKKYSVNKIRESLIRYSCSHLDQNYYLFDYRDEILQSLEKVFDIDLGSKIMTTSEIKKILQYHK</sequence>
<dbReference type="AlphaFoldDB" id="A0A4Y7RC21"/>
<dbReference type="RefSeq" id="WP_134216260.1">
    <property type="nucleotide sequence ID" value="NZ_QFFZ01000120.1"/>
</dbReference>
<comment type="caution">
    <text evidence="2">The sequence shown here is derived from an EMBL/GenBank/DDBJ whole genome shotgun (WGS) entry which is preliminary data.</text>
</comment>
<keyword evidence="3" id="KW-1185">Reference proteome</keyword>
<dbReference type="GO" id="GO:0003677">
    <property type="term" value="F:DNA binding"/>
    <property type="evidence" value="ECO:0007669"/>
    <property type="project" value="InterPro"/>
</dbReference>
<dbReference type="EMBL" id="QFFZ01000120">
    <property type="protein sequence ID" value="TEB06271.1"/>
    <property type="molecule type" value="Genomic_DNA"/>
</dbReference>
<evidence type="ECO:0000259" key="1">
    <source>
        <dbReference type="Pfam" id="PF01609"/>
    </source>
</evidence>
<dbReference type="PANTHER" id="PTHR34614">
    <property type="match status" value="1"/>
</dbReference>
<evidence type="ECO:0000313" key="3">
    <source>
        <dbReference type="Proteomes" id="UP000297597"/>
    </source>
</evidence>
<dbReference type="Pfam" id="PF01609">
    <property type="entry name" value="DDE_Tnp_1"/>
    <property type="match status" value="1"/>
</dbReference>
<feature type="domain" description="Transposase IS4-like" evidence="1">
    <location>
        <begin position="238"/>
        <end position="517"/>
    </location>
</feature>
<protein>
    <recommendedName>
        <fullName evidence="1">Transposase IS4-like domain-containing protein</fullName>
    </recommendedName>
</protein>
<accession>A0A4Y7RC21</accession>
<dbReference type="InterPro" id="IPR047654">
    <property type="entry name" value="IS1634_transpos"/>
</dbReference>
<dbReference type="SUPFAM" id="SSF53098">
    <property type="entry name" value="Ribonuclease H-like"/>
    <property type="match status" value="1"/>
</dbReference>
<dbReference type="PANTHER" id="PTHR34614:SF2">
    <property type="entry name" value="TRANSPOSASE IS4-LIKE DOMAIN-CONTAINING PROTEIN"/>
    <property type="match status" value="1"/>
</dbReference>
<evidence type="ECO:0000313" key="2">
    <source>
        <dbReference type="EMBL" id="TEB06271.1"/>
    </source>
</evidence>
<reference evidence="2 3" key="1">
    <citation type="journal article" date="2018" name="Environ. Microbiol.">
        <title>Novel energy conservation strategies and behaviour of Pelotomaculum schinkii driving syntrophic propionate catabolism.</title>
        <authorList>
            <person name="Hidalgo-Ahumada C.A.P."/>
            <person name="Nobu M.K."/>
            <person name="Narihiro T."/>
            <person name="Tamaki H."/>
            <person name="Liu W.T."/>
            <person name="Kamagata Y."/>
            <person name="Stams A.J.M."/>
            <person name="Imachi H."/>
            <person name="Sousa D.Z."/>
        </authorList>
    </citation>
    <scope>NUCLEOTIDE SEQUENCE [LARGE SCALE GENOMIC DNA]</scope>
    <source>
        <strain evidence="2 3">MGP</strain>
    </source>
</reference>
<organism evidence="2 3">
    <name type="scientific">Pelotomaculum propionicicum</name>
    <dbReference type="NCBI Taxonomy" id="258475"/>
    <lineage>
        <taxon>Bacteria</taxon>
        <taxon>Bacillati</taxon>
        <taxon>Bacillota</taxon>
        <taxon>Clostridia</taxon>
        <taxon>Eubacteriales</taxon>
        <taxon>Desulfotomaculaceae</taxon>
        <taxon>Pelotomaculum</taxon>
    </lineage>
</organism>
<name>A0A4Y7RC21_9FIRM</name>
<dbReference type="GO" id="GO:0004803">
    <property type="term" value="F:transposase activity"/>
    <property type="evidence" value="ECO:0007669"/>
    <property type="project" value="InterPro"/>
</dbReference>
<dbReference type="InterPro" id="IPR012337">
    <property type="entry name" value="RNaseH-like_sf"/>
</dbReference>
<dbReference type="OrthoDB" id="9767746at2"/>
<gene>
    <name evidence="2" type="ORF">Pmgp_03803</name>
</gene>
<dbReference type="NCBIfam" id="NF033559">
    <property type="entry name" value="transpos_IS1634"/>
    <property type="match status" value="1"/>
</dbReference>
<dbReference type="GO" id="GO:0006313">
    <property type="term" value="P:DNA transposition"/>
    <property type="evidence" value="ECO:0007669"/>
    <property type="project" value="InterPro"/>
</dbReference>
<proteinExistence type="predicted"/>
<dbReference type="Proteomes" id="UP000297597">
    <property type="component" value="Unassembled WGS sequence"/>
</dbReference>